<comment type="caution">
    <text evidence="2">The sequence shown here is derived from an EMBL/GenBank/DDBJ whole genome shotgun (WGS) entry which is preliminary data.</text>
</comment>
<dbReference type="Gene3D" id="3.30.2090.10">
    <property type="entry name" value="Multidrug efflux transporter AcrB TolC docking domain, DN and DC subdomains"/>
    <property type="match status" value="2"/>
</dbReference>
<feature type="transmembrane region" description="Helical" evidence="1">
    <location>
        <begin position="858"/>
        <end position="876"/>
    </location>
</feature>
<feature type="transmembrane region" description="Helical" evidence="1">
    <location>
        <begin position="909"/>
        <end position="929"/>
    </location>
</feature>
<dbReference type="RefSeq" id="WP_174473251.1">
    <property type="nucleotide sequence ID" value="NZ_JAGINN010000008.1"/>
</dbReference>
<name>A0ABX2KF50_9PROT</name>
<feature type="transmembrane region" description="Helical" evidence="1">
    <location>
        <begin position="336"/>
        <end position="353"/>
    </location>
</feature>
<feature type="transmembrane region" description="Helical" evidence="1">
    <location>
        <begin position="391"/>
        <end position="412"/>
    </location>
</feature>
<dbReference type="SUPFAM" id="SSF82714">
    <property type="entry name" value="Multidrug efflux transporter AcrB TolC docking domain, DN and DC subdomains"/>
    <property type="match status" value="2"/>
</dbReference>
<dbReference type="PANTHER" id="PTHR32063:SF18">
    <property type="entry name" value="CATION EFFLUX SYSTEM PROTEIN"/>
    <property type="match status" value="1"/>
</dbReference>
<dbReference type="Proteomes" id="UP000605086">
    <property type="component" value="Unassembled WGS sequence"/>
</dbReference>
<keyword evidence="1" id="KW-1133">Transmembrane helix</keyword>
<dbReference type="Gene3D" id="3.30.70.1320">
    <property type="entry name" value="Multidrug efflux transporter AcrB pore domain like"/>
    <property type="match status" value="1"/>
</dbReference>
<organism evidence="2 3">
    <name type="scientific">Azospirillum melinis</name>
    <dbReference type="NCBI Taxonomy" id="328839"/>
    <lineage>
        <taxon>Bacteria</taxon>
        <taxon>Pseudomonadati</taxon>
        <taxon>Pseudomonadota</taxon>
        <taxon>Alphaproteobacteria</taxon>
        <taxon>Rhodospirillales</taxon>
        <taxon>Azospirillaceae</taxon>
        <taxon>Azospirillum</taxon>
    </lineage>
</organism>
<dbReference type="Pfam" id="PF00873">
    <property type="entry name" value="ACR_tran"/>
    <property type="match status" value="1"/>
</dbReference>
<dbReference type="SUPFAM" id="SSF82866">
    <property type="entry name" value="Multidrug efflux transporter AcrB transmembrane domain"/>
    <property type="match status" value="2"/>
</dbReference>
<feature type="transmembrane region" description="Helical" evidence="1">
    <location>
        <begin position="360"/>
        <end position="379"/>
    </location>
</feature>
<protein>
    <submittedName>
        <fullName evidence="2">AcrB/AcrD/AcrF family protein</fullName>
    </submittedName>
</protein>
<feature type="transmembrane region" description="Helical" evidence="1">
    <location>
        <begin position="433"/>
        <end position="452"/>
    </location>
</feature>
<dbReference type="EMBL" id="WHOS01000037">
    <property type="protein sequence ID" value="NUB02238.1"/>
    <property type="molecule type" value="Genomic_DNA"/>
</dbReference>
<keyword evidence="1" id="KW-0812">Transmembrane</keyword>
<gene>
    <name evidence="2" type="ORF">GBZ48_23635</name>
</gene>
<dbReference type="PRINTS" id="PR00702">
    <property type="entry name" value="ACRIFLAVINRP"/>
</dbReference>
<feature type="transmembrane region" description="Helical" evidence="1">
    <location>
        <begin position="985"/>
        <end position="1009"/>
    </location>
</feature>
<dbReference type="PANTHER" id="PTHR32063">
    <property type="match status" value="1"/>
</dbReference>
<dbReference type="InterPro" id="IPR027463">
    <property type="entry name" value="AcrB_DN_DC_subdom"/>
</dbReference>
<feature type="transmembrane region" description="Helical" evidence="1">
    <location>
        <begin position="525"/>
        <end position="545"/>
    </location>
</feature>
<reference evidence="2 3" key="1">
    <citation type="submission" date="2019-10" db="EMBL/GenBank/DDBJ databases">
        <title>Genome sequence of Azospirillum melinis.</title>
        <authorList>
            <person name="Ambrosini A."/>
            <person name="Sant'Anna F.H."/>
            <person name="Cassan F.D."/>
            <person name="Souza E.M."/>
            <person name="Passaglia L.M.P."/>
        </authorList>
    </citation>
    <scope>NUCLEOTIDE SEQUENCE [LARGE SCALE GENOMIC DNA]</scope>
    <source>
        <strain evidence="2 3">TMCY0552</strain>
    </source>
</reference>
<evidence type="ECO:0000313" key="3">
    <source>
        <dbReference type="Proteomes" id="UP000605086"/>
    </source>
</evidence>
<keyword evidence="1" id="KW-0472">Membrane</keyword>
<evidence type="ECO:0000313" key="2">
    <source>
        <dbReference type="EMBL" id="NUB02238.1"/>
    </source>
</evidence>
<keyword evidence="3" id="KW-1185">Reference proteome</keyword>
<dbReference type="Gene3D" id="3.30.70.1430">
    <property type="entry name" value="Multidrug efflux transporter AcrB pore domain"/>
    <property type="match status" value="2"/>
</dbReference>
<proteinExistence type="predicted"/>
<sequence length="1030" mass="111642">MSLNLSAIAVRERSLTLFFILLLAAAGAFAFVKLGRAEDPAFTIKTLTVTGVWPGATAREMQDLVAEPLEKRLQELSWYDRVETTTRPGYAYMTLTLKDSTPPAQVQEEFYQARKKIGDETRNLPPGVLGPFVNDEYSDVSFALYALKAKGLPMRELARQAEAIRQDLLHVPGVKKVNILGERPERIFVEFSYARLATLGVSAQDIVAALQRQNTVTPSGSIDTQGPQVFIRIDGAYDGVQAIADTPIVAAGRTLKLSDIAEVRRGYEDPPTYVIRHQGEPTVMLATVMQEGWDGLALGRALEDRAAGIARSLPLGMTLDKVTDQAVNITSAVDEFMIKFAMALGVVLLVSLLSLGWRVGIVVAAAVPLTLAVVFLIMLETGRFFDRITLGALILSLGLLVDDAIIAIEVMVVKMEEGVDRIKAAAYAWSHTAAPMLSGTLVTIAGFLPVGFARSTAGEYAGNIFWVVGFALIVSWIVAVVFTPYLGVRMLPSIEQVAGGHAAIYGTPNYRRLRRVIAFAVRHKALTCGIVGLAFVAAIVGMGGVKQQFFPTSDRPEVLVEVRLPEGTSIETTTATVGKIERWLADQPEAKIVTSYVGQGAPRFFIAMAPELPDPAFAKIVALTPDAGAREALKHRLRQAVAQGLAPEANVRVTQIVFGPYTPFPVEFRVMGPDPSQLYGISEKALAIMRSVPDVRQASRDWGNRTPVLRFTPDQDRLNLIGLSPAEVGQQLQFLLTGIAVTQVREDIRNVPIVARSAGGERLDPARLADFSLTSRSGQQIPLDQIGHAEIRLEEPIMKRRDRTSVITIRSDYDEATQPPEVSKQIMAALQPLIASLPPGYRIEMGGSIEESVKANTALGKVFPVMIAAMLVFVMLQVRSFSTMAMVLLTAPLGLVGVVPMLLAFNQPFGFNAILGLIGLAGILMRNTLILTEQIKENRAAGLDDYHAVIEATVQRTRPVILTALAAVLAFIPLTHSVFWGSMAYTLIGGTAVGTVLILLFLPALYAAWFRIRPAAVEEASSSHARLGAI</sequence>
<feature type="transmembrane region" description="Helical" evidence="1">
    <location>
        <begin position="960"/>
        <end position="979"/>
    </location>
</feature>
<dbReference type="InterPro" id="IPR001036">
    <property type="entry name" value="Acrflvin-R"/>
</dbReference>
<dbReference type="Gene3D" id="1.20.1640.10">
    <property type="entry name" value="Multidrug efflux transporter AcrB transmembrane domain"/>
    <property type="match status" value="2"/>
</dbReference>
<accession>A0ABX2KF50</accession>
<feature type="transmembrane region" description="Helical" evidence="1">
    <location>
        <begin position="464"/>
        <end position="486"/>
    </location>
</feature>
<dbReference type="Gene3D" id="3.30.70.1440">
    <property type="entry name" value="Multidrug efflux transporter AcrB pore domain"/>
    <property type="match status" value="1"/>
</dbReference>
<evidence type="ECO:0000256" key="1">
    <source>
        <dbReference type="SAM" id="Phobius"/>
    </source>
</evidence>
<feature type="transmembrane region" description="Helical" evidence="1">
    <location>
        <begin position="883"/>
        <end position="903"/>
    </location>
</feature>
<dbReference type="SUPFAM" id="SSF82693">
    <property type="entry name" value="Multidrug efflux transporter AcrB pore domain, PN1, PN2, PC1 and PC2 subdomains"/>
    <property type="match status" value="3"/>
</dbReference>